<dbReference type="GO" id="GO:0005737">
    <property type="term" value="C:cytoplasm"/>
    <property type="evidence" value="ECO:0007669"/>
    <property type="project" value="UniProtKB-SubCell"/>
</dbReference>
<evidence type="ECO:0000313" key="10">
    <source>
        <dbReference type="EnsemblMetazoa" id="XP_011408576.1"/>
    </source>
</evidence>
<keyword evidence="2" id="KW-0963">Cytoplasm</keyword>
<reference evidence="11" key="1">
    <citation type="journal article" date="2010" name="Nature">
        <title>The Amphimedon queenslandica genome and the evolution of animal complexity.</title>
        <authorList>
            <person name="Srivastava M."/>
            <person name="Simakov O."/>
            <person name="Chapman J."/>
            <person name="Fahey B."/>
            <person name="Gauthier M.E."/>
            <person name="Mitros T."/>
            <person name="Richards G.S."/>
            <person name="Conaco C."/>
            <person name="Dacre M."/>
            <person name="Hellsten U."/>
            <person name="Larroux C."/>
            <person name="Putnam N.H."/>
            <person name="Stanke M."/>
            <person name="Adamska M."/>
            <person name="Darling A."/>
            <person name="Degnan S.M."/>
            <person name="Oakley T.H."/>
            <person name="Plachetzki D.C."/>
            <person name="Zhai Y."/>
            <person name="Adamski M."/>
            <person name="Calcino A."/>
            <person name="Cummins S.F."/>
            <person name="Goodstein D.M."/>
            <person name="Harris C."/>
            <person name="Jackson D.J."/>
            <person name="Leys S.P."/>
            <person name="Shu S."/>
            <person name="Woodcroft B.J."/>
            <person name="Vervoort M."/>
            <person name="Kosik K.S."/>
            <person name="Manning G."/>
            <person name="Degnan B.M."/>
            <person name="Rokhsar D.S."/>
        </authorList>
    </citation>
    <scope>NUCLEOTIDE SEQUENCE [LARGE SCALE GENOMIC DNA]</scope>
</reference>
<comment type="subcellular location">
    <subcellularLocation>
        <location evidence="1">Cytoplasm</location>
    </subcellularLocation>
</comment>
<dbReference type="Pfam" id="PF02176">
    <property type="entry name" value="zf-TRAF"/>
    <property type="match status" value="2"/>
</dbReference>
<dbReference type="PANTHER" id="PTHR10131:SF157">
    <property type="entry name" value="RECEPTOR-ASSOCIATED FACTOR, PUTATIVE-RELATED"/>
    <property type="match status" value="1"/>
</dbReference>
<proteinExistence type="predicted"/>
<organism evidence="10 11">
    <name type="scientific">Amphimedon queenslandica</name>
    <name type="common">Sponge</name>
    <dbReference type="NCBI Taxonomy" id="400682"/>
    <lineage>
        <taxon>Eukaryota</taxon>
        <taxon>Metazoa</taxon>
        <taxon>Porifera</taxon>
        <taxon>Demospongiae</taxon>
        <taxon>Heteroscleromorpha</taxon>
        <taxon>Haplosclerida</taxon>
        <taxon>Niphatidae</taxon>
        <taxon>Amphimedon</taxon>
    </lineage>
</organism>
<dbReference type="InterPro" id="IPR008974">
    <property type="entry name" value="TRAF-like"/>
</dbReference>
<dbReference type="AlphaFoldDB" id="A0AAN0IRN5"/>
<dbReference type="InterPro" id="IPR001841">
    <property type="entry name" value="Znf_RING"/>
</dbReference>
<dbReference type="GO" id="GO:0043122">
    <property type="term" value="P:regulation of canonical NF-kappaB signal transduction"/>
    <property type="evidence" value="ECO:0007669"/>
    <property type="project" value="TreeGrafter"/>
</dbReference>
<evidence type="ECO:0000256" key="4">
    <source>
        <dbReference type="ARBA" id="ARBA00022737"/>
    </source>
</evidence>
<dbReference type="PROSITE" id="PS50089">
    <property type="entry name" value="ZF_RING_2"/>
    <property type="match status" value="1"/>
</dbReference>
<evidence type="ECO:0000256" key="2">
    <source>
        <dbReference type="ARBA" id="ARBA00022490"/>
    </source>
</evidence>
<evidence type="ECO:0000256" key="7">
    <source>
        <dbReference type="PROSITE-ProRule" id="PRU00207"/>
    </source>
</evidence>
<dbReference type="SUPFAM" id="SSF57850">
    <property type="entry name" value="RING/U-box"/>
    <property type="match status" value="1"/>
</dbReference>
<dbReference type="Pfam" id="PF21355">
    <property type="entry name" value="TRAF-mep_MATH"/>
    <property type="match status" value="1"/>
</dbReference>
<evidence type="ECO:0000256" key="1">
    <source>
        <dbReference type="ARBA" id="ARBA00004496"/>
    </source>
</evidence>
<keyword evidence="5 7" id="KW-0863">Zinc-finger</keyword>
<evidence type="ECO:0000256" key="5">
    <source>
        <dbReference type="ARBA" id="ARBA00022771"/>
    </source>
</evidence>
<feature type="domain" description="TRAF-type" evidence="9">
    <location>
        <begin position="163"/>
        <end position="209"/>
    </location>
</feature>
<dbReference type="RefSeq" id="XP_011408576.1">
    <property type="nucleotide sequence ID" value="XM_011410274.1"/>
</dbReference>
<evidence type="ECO:0008006" key="12">
    <source>
        <dbReference type="Google" id="ProtNLM"/>
    </source>
</evidence>
<dbReference type="SUPFAM" id="SSF49599">
    <property type="entry name" value="TRAF domain-like"/>
    <property type="match status" value="3"/>
</dbReference>
<keyword evidence="3 7" id="KW-0479">Metal-binding</keyword>
<evidence type="ECO:0000256" key="3">
    <source>
        <dbReference type="ARBA" id="ARBA00022723"/>
    </source>
</evidence>
<keyword evidence="11" id="KW-1185">Reference proteome</keyword>
<dbReference type="InterPro" id="IPR013083">
    <property type="entry name" value="Znf_RING/FYVE/PHD"/>
</dbReference>
<keyword evidence="6 7" id="KW-0862">Zinc</keyword>
<protein>
    <recommendedName>
        <fullName evidence="12">RING-type E3 ubiquitin transferase</fullName>
    </recommendedName>
</protein>
<dbReference type="GO" id="GO:0008270">
    <property type="term" value="F:zinc ion binding"/>
    <property type="evidence" value="ECO:0007669"/>
    <property type="project" value="UniProtKB-KW"/>
</dbReference>
<sequence>MALDSRASGYDVQFVERHRELAEKYMCVICRMVPRDVHQLTCCGKLICRHCIEDYKRKSSHNCPVCRKHGLNYFNDTSRNQEILSLKVFCYYKEHSCQWNGELRDLIRNHADACVFKLVLCDQCDTRVPVKGLGDHLASACVKRMFWCQFCKESGSFEFIQDTHLNKCPERPIECPNGCRITVKRKEIEAHRSVCMHQLVHCCYHPIGCNIMVERMYKAGHEANCSKKGIKSLAHRKDTLPINICIDNFESLKENKEEWEQDFFTKDGGYFMTLKVCLAKSSDAIGCFFYLRAGPHDNSLIWPFRGILVLEIINQKKDENHYSSEIRFLTNTPGPYNSRVIDKDIASYGLGEPEYVTHTFLSQCTQYCKYLEDNKMILRVSIKGIDNCRSSIGFS</sequence>
<dbReference type="Proteomes" id="UP000007879">
    <property type="component" value="Unassembled WGS sequence"/>
</dbReference>
<name>A0AAN0IRN5_AMPQE</name>
<feature type="domain" description="TRAF-type" evidence="9">
    <location>
        <begin position="110"/>
        <end position="161"/>
    </location>
</feature>
<dbReference type="InterPro" id="IPR001293">
    <property type="entry name" value="Znf_TRAF"/>
</dbReference>
<dbReference type="PANTHER" id="PTHR10131">
    <property type="entry name" value="TNF RECEPTOR ASSOCIATED FACTOR"/>
    <property type="match status" value="1"/>
</dbReference>
<evidence type="ECO:0000259" key="9">
    <source>
        <dbReference type="PROSITE" id="PS50145"/>
    </source>
</evidence>
<evidence type="ECO:0000256" key="6">
    <source>
        <dbReference type="ARBA" id="ARBA00022833"/>
    </source>
</evidence>
<dbReference type="InterPro" id="IPR049342">
    <property type="entry name" value="TRAF1-6_MATH_dom"/>
</dbReference>
<feature type="zinc finger region" description="TRAF-type" evidence="7">
    <location>
        <begin position="163"/>
        <end position="209"/>
    </location>
</feature>
<evidence type="ECO:0000259" key="8">
    <source>
        <dbReference type="PROSITE" id="PS50089"/>
    </source>
</evidence>
<feature type="domain" description="RING-type" evidence="8">
    <location>
        <begin position="27"/>
        <end position="67"/>
    </location>
</feature>
<dbReference type="GeneID" id="105315572"/>
<dbReference type="KEGG" id="aqu:105315572"/>
<dbReference type="Gene3D" id="3.30.40.10">
    <property type="entry name" value="Zinc/RING finger domain, C3HC4 (zinc finger)"/>
    <property type="match status" value="3"/>
</dbReference>
<reference evidence="10" key="2">
    <citation type="submission" date="2024-06" db="UniProtKB">
        <authorList>
            <consortium name="EnsemblMetazoa"/>
        </authorList>
    </citation>
    <scope>IDENTIFICATION</scope>
</reference>
<accession>A0AAN0IRN5</accession>
<feature type="zinc finger region" description="TRAF-type" evidence="7">
    <location>
        <begin position="110"/>
        <end position="161"/>
    </location>
</feature>
<evidence type="ECO:0000313" key="11">
    <source>
        <dbReference type="Proteomes" id="UP000007879"/>
    </source>
</evidence>
<keyword evidence="4" id="KW-0677">Repeat</keyword>
<dbReference type="EnsemblMetazoa" id="XM_011410274.1">
    <property type="protein sequence ID" value="XP_011408576.1"/>
    <property type="gene ID" value="LOC105315572"/>
</dbReference>
<dbReference type="Gene3D" id="2.60.210.10">
    <property type="entry name" value="Apoptosis, Tumor Necrosis Factor Receptor Associated Protein 2, Chain A"/>
    <property type="match status" value="1"/>
</dbReference>
<dbReference type="PROSITE" id="PS50145">
    <property type="entry name" value="ZF_TRAF"/>
    <property type="match status" value="2"/>
</dbReference>